<dbReference type="Proteomes" id="UP000830375">
    <property type="component" value="Unassembled WGS sequence"/>
</dbReference>
<organism evidence="2 3">
    <name type="scientific">Labeo rohita</name>
    <name type="common">Indian major carp</name>
    <name type="synonym">Cyprinus rohita</name>
    <dbReference type="NCBI Taxonomy" id="84645"/>
    <lineage>
        <taxon>Eukaryota</taxon>
        <taxon>Metazoa</taxon>
        <taxon>Chordata</taxon>
        <taxon>Craniata</taxon>
        <taxon>Vertebrata</taxon>
        <taxon>Euteleostomi</taxon>
        <taxon>Actinopterygii</taxon>
        <taxon>Neopterygii</taxon>
        <taxon>Teleostei</taxon>
        <taxon>Ostariophysi</taxon>
        <taxon>Cypriniformes</taxon>
        <taxon>Cyprinidae</taxon>
        <taxon>Labeoninae</taxon>
        <taxon>Labeonini</taxon>
        <taxon>Labeo</taxon>
    </lineage>
</organism>
<keyword evidence="3" id="KW-1185">Reference proteome</keyword>
<sequence>MKKLCSRLSLFSRKEGQPRGSGHSAAEARRKISLWGSQADLAEELKKGLSLSRSSAGDENELLDDDDVISLTSSDPAASALLGPNQEKQEMSEGEEAEAEPSLISCPAYDELLEVMDCAMARLDLLWKRTKKVAPRGRLDERYLSDHSLPAQVSLPFLPDLHAEIEKIWKKPYSSCIHNFPHSNYANIEGMREYGYEKMPPVEEMLASYLSMGETSSLKTPSLPSIPLQVTSRLNGKAYAAAGQAVGELHMMAVLQAYQADLLKDLDKGQGLSPDEVSELRRTTDLALRATKQATNSHGQVYGGHGGY</sequence>
<feature type="region of interest" description="Disordered" evidence="1">
    <location>
        <begin position="1"/>
        <end position="28"/>
    </location>
</feature>
<accession>A0ABQ8KYM9</accession>
<dbReference type="EMBL" id="JACTAM010002859">
    <property type="protein sequence ID" value="KAI2642393.1"/>
    <property type="molecule type" value="Genomic_DNA"/>
</dbReference>
<protein>
    <submittedName>
        <fullName evidence="2">N-acetyl-gamma-glutamyl-phosphate reductase</fullName>
    </submittedName>
</protein>
<gene>
    <name evidence="2" type="ORF">H4Q32_025385</name>
</gene>
<reference evidence="2 3" key="1">
    <citation type="submission" date="2022-01" db="EMBL/GenBank/DDBJ databases">
        <title>A high-quality chromosome-level genome assembly of rohu carp, Labeo rohita.</title>
        <authorList>
            <person name="Arick M.A. II"/>
            <person name="Hsu C.-Y."/>
            <person name="Magbanua Z."/>
            <person name="Pechanova O."/>
            <person name="Grover C."/>
            <person name="Miller E."/>
            <person name="Thrash A."/>
            <person name="Ezzel L."/>
            <person name="Alam S."/>
            <person name="Benzie J."/>
            <person name="Hamilton M."/>
            <person name="Karsi A."/>
            <person name="Lawrence M.L."/>
            <person name="Peterson D.G."/>
        </authorList>
    </citation>
    <scope>NUCLEOTIDE SEQUENCE [LARGE SCALE GENOMIC DNA]</scope>
    <source>
        <strain evidence="3">BAU-BD-2019</strain>
        <tissue evidence="2">Blood</tissue>
    </source>
</reference>
<feature type="region of interest" description="Disordered" evidence="1">
    <location>
        <begin position="76"/>
        <end position="101"/>
    </location>
</feature>
<proteinExistence type="predicted"/>
<name>A0ABQ8KYM9_LABRO</name>
<evidence type="ECO:0000313" key="2">
    <source>
        <dbReference type="EMBL" id="KAI2642393.1"/>
    </source>
</evidence>
<evidence type="ECO:0000256" key="1">
    <source>
        <dbReference type="SAM" id="MobiDB-lite"/>
    </source>
</evidence>
<evidence type="ECO:0000313" key="3">
    <source>
        <dbReference type="Proteomes" id="UP000830375"/>
    </source>
</evidence>
<comment type="caution">
    <text evidence="2">The sequence shown here is derived from an EMBL/GenBank/DDBJ whole genome shotgun (WGS) entry which is preliminary data.</text>
</comment>